<gene>
    <name evidence="2" type="ORF">B0H17DRAFT_1124075</name>
</gene>
<dbReference type="Proteomes" id="UP001221757">
    <property type="component" value="Unassembled WGS sequence"/>
</dbReference>
<keyword evidence="3" id="KW-1185">Reference proteome</keyword>
<organism evidence="2 3">
    <name type="scientific">Mycena rosella</name>
    <name type="common">Pink bonnet</name>
    <name type="synonym">Agaricus rosellus</name>
    <dbReference type="NCBI Taxonomy" id="1033263"/>
    <lineage>
        <taxon>Eukaryota</taxon>
        <taxon>Fungi</taxon>
        <taxon>Dikarya</taxon>
        <taxon>Basidiomycota</taxon>
        <taxon>Agaricomycotina</taxon>
        <taxon>Agaricomycetes</taxon>
        <taxon>Agaricomycetidae</taxon>
        <taxon>Agaricales</taxon>
        <taxon>Marasmiineae</taxon>
        <taxon>Mycenaceae</taxon>
        <taxon>Mycena</taxon>
    </lineage>
</organism>
<evidence type="ECO:0000313" key="2">
    <source>
        <dbReference type="EMBL" id="KAJ7709448.1"/>
    </source>
</evidence>
<keyword evidence="1" id="KW-0175">Coiled coil</keyword>
<sequence>MAPAPLPTCTAFNDIVKLPNPPQDPPNVDDILATDKYLKDANRARGGLAVITDTAVADALVYVTAINHTAGPGPGLAATPDVLNHGTVLQQIVTILTTLEGQISRLERELERSSWSSFALDTRFVNKMDLLPINVAQSCIIWLQEMACYDPAFQPLFNLEAITLLPQAELIRYTDRYNPGLDHSSLEPTGIEETLQSLEQLFDVDPTANGELFTVLEGVACKLLRHGQPCTRATAEVLPTVSC</sequence>
<accession>A0AAD7H0E0</accession>
<proteinExistence type="predicted"/>
<dbReference type="AlphaFoldDB" id="A0AAD7H0E0"/>
<evidence type="ECO:0000313" key="3">
    <source>
        <dbReference type="Proteomes" id="UP001221757"/>
    </source>
</evidence>
<comment type="caution">
    <text evidence="2">The sequence shown here is derived from an EMBL/GenBank/DDBJ whole genome shotgun (WGS) entry which is preliminary data.</text>
</comment>
<dbReference type="EMBL" id="JARKIE010000002">
    <property type="protein sequence ID" value="KAJ7709448.1"/>
    <property type="molecule type" value="Genomic_DNA"/>
</dbReference>
<feature type="coiled-coil region" evidence="1">
    <location>
        <begin position="89"/>
        <end position="116"/>
    </location>
</feature>
<protein>
    <submittedName>
        <fullName evidence="2">Uncharacterized protein</fullName>
    </submittedName>
</protein>
<evidence type="ECO:0000256" key="1">
    <source>
        <dbReference type="SAM" id="Coils"/>
    </source>
</evidence>
<name>A0AAD7H0E0_MYCRO</name>
<reference evidence="2" key="1">
    <citation type="submission" date="2023-03" db="EMBL/GenBank/DDBJ databases">
        <title>Massive genome expansion in bonnet fungi (Mycena s.s.) driven by repeated elements and novel gene families across ecological guilds.</title>
        <authorList>
            <consortium name="Lawrence Berkeley National Laboratory"/>
            <person name="Harder C.B."/>
            <person name="Miyauchi S."/>
            <person name="Viragh M."/>
            <person name="Kuo A."/>
            <person name="Thoen E."/>
            <person name="Andreopoulos B."/>
            <person name="Lu D."/>
            <person name="Skrede I."/>
            <person name="Drula E."/>
            <person name="Henrissat B."/>
            <person name="Morin E."/>
            <person name="Kohler A."/>
            <person name="Barry K."/>
            <person name="LaButti K."/>
            <person name="Morin E."/>
            <person name="Salamov A."/>
            <person name="Lipzen A."/>
            <person name="Mereny Z."/>
            <person name="Hegedus B."/>
            <person name="Baldrian P."/>
            <person name="Stursova M."/>
            <person name="Weitz H."/>
            <person name="Taylor A."/>
            <person name="Grigoriev I.V."/>
            <person name="Nagy L.G."/>
            <person name="Martin F."/>
            <person name="Kauserud H."/>
        </authorList>
    </citation>
    <scope>NUCLEOTIDE SEQUENCE</scope>
    <source>
        <strain evidence="2">CBHHK067</strain>
    </source>
</reference>